<dbReference type="OrthoDB" id="5647128at2"/>
<dbReference type="GO" id="GO:0008479">
    <property type="term" value="F:tRNA-guanosine(34) queuine transglycosylase activity"/>
    <property type="evidence" value="ECO:0007669"/>
    <property type="project" value="TreeGrafter"/>
</dbReference>
<dbReference type="PANTHER" id="PTHR43530">
    <property type="entry name" value="QUEUINE TRNA-RIBOSYLTRANSFERASE CATALYTIC SUBUNIT 1"/>
    <property type="match status" value="1"/>
</dbReference>
<organism evidence="3 4">
    <name type="scientific">Legionella wadsworthii</name>
    <dbReference type="NCBI Taxonomy" id="28088"/>
    <lineage>
        <taxon>Bacteria</taxon>
        <taxon>Pseudomonadati</taxon>
        <taxon>Pseudomonadota</taxon>
        <taxon>Gammaproteobacteria</taxon>
        <taxon>Legionellales</taxon>
        <taxon>Legionellaceae</taxon>
        <taxon>Legionella</taxon>
    </lineage>
</organism>
<dbReference type="STRING" id="1122170.GCA_000701265_02057"/>
<keyword evidence="3" id="KW-0328">Glycosyltransferase</keyword>
<evidence type="ECO:0000259" key="2">
    <source>
        <dbReference type="Pfam" id="PF01702"/>
    </source>
</evidence>
<dbReference type="GO" id="GO:0006400">
    <property type="term" value="P:tRNA modification"/>
    <property type="evidence" value="ECO:0007669"/>
    <property type="project" value="InterPro"/>
</dbReference>
<dbReference type="Gene3D" id="3.20.20.105">
    <property type="entry name" value="Queuine tRNA-ribosyltransferase-like"/>
    <property type="match status" value="2"/>
</dbReference>
<dbReference type="AlphaFoldDB" id="A0A378LP74"/>
<accession>A0A378LP74</accession>
<keyword evidence="4" id="KW-1185">Reference proteome</keyword>
<dbReference type="EMBL" id="UGPB01000001">
    <property type="protein sequence ID" value="STY28785.1"/>
    <property type="molecule type" value="Genomic_DNA"/>
</dbReference>
<protein>
    <submittedName>
        <fullName evidence="3">Queuine tRNA-ribosyltransferase</fullName>
        <ecNumber evidence="3">2.4.2.29</ecNumber>
    </submittedName>
</protein>
<proteinExistence type="predicted"/>
<evidence type="ECO:0000313" key="3">
    <source>
        <dbReference type="EMBL" id="STY28785.1"/>
    </source>
</evidence>
<evidence type="ECO:0000256" key="1">
    <source>
        <dbReference type="ARBA" id="ARBA00022833"/>
    </source>
</evidence>
<dbReference type="InterPro" id="IPR002616">
    <property type="entry name" value="tRNA_ribo_trans-like"/>
</dbReference>
<reference evidence="3 4" key="1">
    <citation type="submission" date="2018-06" db="EMBL/GenBank/DDBJ databases">
        <authorList>
            <consortium name="Pathogen Informatics"/>
            <person name="Doyle S."/>
        </authorList>
    </citation>
    <scope>NUCLEOTIDE SEQUENCE [LARGE SCALE GENOMIC DNA]</scope>
    <source>
        <strain evidence="3 4">NCTC11532</strain>
    </source>
</reference>
<dbReference type="EC" id="2.4.2.29" evidence="3"/>
<dbReference type="Pfam" id="PF01702">
    <property type="entry name" value="TGT"/>
    <property type="match status" value="1"/>
</dbReference>
<dbReference type="NCBIfam" id="TIGR00449">
    <property type="entry name" value="tgt_general"/>
    <property type="match status" value="1"/>
</dbReference>
<sequence>MLTAVHNFIPVLTSEAGLCLTKENWQEAKVTATSYSMEQLLYKPGREVLENIVALTEYLACPGELIINAMSLVSNKEKRYVLKSPFDGSKSTFTVEELVHLIHHLNPKAVLLPPNITRDFPRIWDNWNENIEPFIHVADVEKSGIPKHHGVYFNILKEVDWEQLDRWSHLNRYVVGNFDPQQILDFQNNGISLIETDAPSQEAMLGRVYSREGTLDLTEPKTEMQFATIDAECVCPTCSQQLTRAYLHHLFAHTPLLCQRFLIQHNVFYTQSFMTLGEIKEIRTLKSI</sequence>
<dbReference type="SUPFAM" id="SSF51713">
    <property type="entry name" value="tRNA-guanine transglycosylase"/>
    <property type="match status" value="1"/>
</dbReference>
<keyword evidence="1" id="KW-0862">Zinc</keyword>
<dbReference type="GO" id="GO:0005829">
    <property type="term" value="C:cytosol"/>
    <property type="evidence" value="ECO:0007669"/>
    <property type="project" value="TreeGrafter"/>
</dbReference>
<dbReference type="PANTHER" id="PTHR43530:SF1">
    <property type="entry name" value="QUEUINE TRNA-RIBOSYLTRANSFERASE CATALYTIC SUBUNIT 1"/>
    <property type="match status" value="1"/>
</dbReference>
<dbReference type="Proteomes" id="UP000255297">
    <property type="component" value="Unassembled WGS sequence"/>
</dbReference>
<evidence type="ECO:0000313" key="4">
    <source>
        <dbReference type="Proteomes" id="UP000255297"/>
    </source>
</evidence>
<dbReference type="InterPro" id="IPR036511">
    <property type="entry name" value="TGT-like_sf"/>
</dbReference>
<dbReference type="RefSeq" id="WP_051635628.1">
    <property type="nucleotide sequence ID" value="NZ_CAAAIS010000007.1"/>
</dbReference>
<feature type="domain" description="tRNA-guanine(15) transglycosylase-like" evidence="2">
    <location>
        <begin position="171"/>
        <end position="275"/>
    </location>
</feature>
<name>A0A378LP74_9GAMM</name>
<keyword evidence="3" id="KW-0808">Transferase</keyword>
<gene>
    <name evidence="3" type="primary">tgt_2</name>
    <name evidence="3" type="ORF">NCTC11532_00960</name>
</gene>